<dbReference type="InterPro" id="IPR053174">
    <property type="entry name" value="LpxI"/>
</dbReference>
<dbReference type="EMBL" id="DQWQ01000070">
    <property type="protein sequence ID" value="HDD35460.1"/>
    <property type="molecule type" value="Genomic_DNA"/>
</dbReference>
<comment type="caution">
    <text evidence="3">The sequence shown here is derived from an EMBL/GenBank/DDBJ whole genome shotgun (WGS) entry which is preliminary data.</text>
</comment>
<reference evidence="3" key="1">
    <citation type="journal article" date="2020" name="mSystems">
        <title>Genome- and Community-Level Interaction Insights into Carbon Utilization and Element Cycling Functions of Hydrothermarchaeota in Hydrothermal Sediment.</title>
        <authorList>
            <person name="Zhou Z."/>
            <person name="Liu Y."/>
            <person name="Xu W."/>
            <person name="Pan J."/>
            <person name="Luo Z.H."/>
            <person name="Li M."/>
        </authorList>
    </citation>
    <scope>NUCLEOTIDE SEQUENCE [LARGE SCALE GENOMIC DNA]</scope>
    <source>
        <strain evidence="3">HyVt-113</strain>
    </source>
</reference>
<gene>
    <name evidence="3" type="ORF">ENF30_01530</name>
</gene>
<dbReference type="Gene3D" id="3.40.140.80">
    <property type="match status" value="1"/>
</dbReference>
<dbReference type="InterPro" id="IPR010415">
    <property type="entry name" value="LpxI_C"/>
</dbReference>
<dbReference type="InterPro" id="IPR043167">
    <property type="entry name" value="LpxI_C_sf"/>
</dbReference>
<accession>A0A7V0IA97</accession>
<dbReference type="Pfam" id="PF17930">
    <property type="entry name" value="LpxI_N"/>
    <property type="match status" value="1"/>
</dbReference>
<sequence length="270" mass="29946">MGKRIGLIAGNGQFPIIFTKAARKEGYEVIAVAHIGETEPSLENYVNEIEWIRVGQLGRLIKFFKKKNIKELVFVGGIKKKKLFSNIFPDLKALTLLARLRHKHDDAALRAVADELEREGFIVCPSTLFVPSLLAEEGCLTNRKPTKEEKKDIEFGWQMAKAIGKLDIGQCVVVKRQVVVAVEAVEGTDETIKRGGRLAKEGAVVVKVSKPNQDLRFDVPAVGKGTIETMMHVKAKVLAIEAKRTLIFDKERMVSLANEADISIVSLKKS</sequence>
<dbReference type="PANTHER" id="PTHR39962">
    <property type="entry name" value="BLL4848 PROTEIN"/>
    <property type="match status" value="1"/>
</dbReference>
<feature type="domain" description="LpxI N-terminal" evidence="2">
    <location>
        <begin position="4"/>
        <end position="133"/>
    </location>
</feature>
<evidence type="ECO:0000259" key="1">
    <source>
        <dbReference type="Pfam" id="PF06230"/>
    </source>
</evidence>
<dbReference type="PANTHER" id="PTHR39962:SF1">
    <property type="entry name" value="LPXI FAMILY PROTEIN"/>
    <property type="match status" value="1"/>
</dbReference>
<feature type="domain" description="LpxI C-terminal" evidence="1">
    <location>
        <begin position="136"/>
        <end position="265"/>
    </location>
</feature>
<dbReference type="Gene3D" id="3.40.50.20">
    <property type="match status" value="1"/>
</dbReference>
<protein>
    <submittedName>
        <fullName evidence="3">DUF1009 domain-containing protein</fullName>
    </submittedName>
</protein>
<organism evidence="3">
    <name type="scientific">Desulfofervidus auxilii</name>
    <dbReference type="NCBI Taxonomy" id="1621989"/>
    <lineage>
        <taxon>Bacteria</taxon>
        <taxon>Pseudomonadati</taxon>
        <taxon>Thermodesulfobacteriota</taxon>
        <taxon>Candidatus Desulfofervidia</taxon>
        <taxon>Candidatus Desulfofervidales</taxon>
        <taxon>Candidatus Desulfofervidaceae</taxon>
        <taxon>Candidatus Desulfofervidus</taxon>
    </lineage>
</organism>
<dbReference type="Pfam" id="PF06230">
    <property type="entry name" value="LpxI_C"/>
    <property type="match status" value="1"/>
</dbReference>
<dbReference type="AlphaFoldDB" id="A0A7V0IA97"/>
<evidence type="ECO:0000259" key="2">
    <source>
        <dbReference type="Pfam" id="PF17930"/>
    </source>
</evidence>
<dbReference type="Proteomes" id="UP000885706">
    <property type="component" value="Unassembled WGS sequence"/>
</dbReference>
<proteinExistence type="predicted"/>
<name>A0A7V0IA97_DESA2</name>
<dbReference type="InterPro" id="IPR041255">
    <property type="entry name" value="LpxI_N"/>
</dbReference>
<evidence type="ECO:0000313" key="3">
    <source>
        <dbReference type="EMBL" id="HDD35460.1"/>
    </source>
</evidence>